<gene>
    <name evidence="4" type="ORF">DFR58_11377</name>
</gene>
<dbReference type="GO" id="GO:0005886">
    <property type="term" value="C:plasma membrane"/>
    <property type="evidence" value="ECO:0007669"/>
    <property type="project" value="UniProtKB-SubCell"/>
</dbReference>
<feature type="transmembrane region" description="Helical" evidence="3">
    <location>
        <begin position="36"/>
        <end position="53"/>
    </location>
</feature>
<keyword evidence="1" id="KW-0749">Sporulation</keyword>
<evidence type="ECO:0000256" key="2">
    <source>
        <dbReference type="PIRSR" id="PIRSR018571-1"/>
    </source>
</evidence>
<evidence type="ECO:0000256" key="1">
    <source>
        <dbReference type="PIRNR" id="PIRNR018571"/>
    </source>
</evidence>
<keyword evidence="3" id="KW-1133">Transmembrane helix</keyword>
<organism evidence="4 5">
    <name type="scientific">Anaerobacterium chartisolvens</name>
    <dbReference type="NCBI Taxonomy" id="1297424"/>
    <lineage>
        <taxon>Bacteria</taxon>
        <taxon>Bacillati</taxon>
        <taxon>Bacillota</taxon>
        <taxon>Clostridia</taxon>
        <taxon>Eubacteriales</taxon>
        <taxon>Oscillospiraceae</taxon>
        <taxon>Anaerobacterium</taxon>
    </lineage>
</organism>
<dbReference type="GO" id="GO:0004190">
    <property type="term" value="F:aspartic-type endopeptidase activity"/>
    <property type="evidence" value="ECO:0007669"/>
    <property type="project" value="UniProtKB-KW"/>
</dbReference>
<protein>
    <recommendedName>
        <fullName evidence="1">Sporulation sigma-E factor-processing peptidase</fullName>
        <ecNumber evidence="1">3.4.23.-</ecNumber>
    </recommendedName>
    <alternativeName>
        <fullName evidence="1">Membrane-associated aspartic protease</fullName>
    </alternativeName>
    <alternativeName>
        <fullName evidence="1">Stage II sporulation protein GA</fullName>
    </alternativeName>
</protein>
<proteinExistence type="inferred from homology"/>
<evidence type="ECO:0000256" key="3">
    <source>
        <dbReference type="SAM" id="Phobius"/>
    </source>
</evidence>
<keyword evidence="1" id="KW-0064">Aspartyl protease</keyword>
<feature type="active site" evidence="2">
    <location>
        <position position="179"/>
    </location>
</feature>
<dbReference type="EC" id="3.4.23.-" evidence="1"/>
<dbReference type="Proteomes" id="UP000253034">
    <property type="component" value="Unassembled WGS sequence"/>
</dbReference>
<dbReference type="Pfam" id="PF03419">
    <property type="entry name" value="Peptidase_U4"/>
    <property type="match status" value="1"/>
</dbReference>
<feature type="transmembrane region" description="Helical" evidence="3">
    <location>
        <begin position="129"/>
        <end position="147"/>
    </location>
</feature>
<name>A0A369B2C9_9FIRM</name>
<dbReference type="GO" id="GO:0006508">
    <property type="term" value="P:proteolysis"/>
    <property type="evidence" value="ECO:0007669"/>
    <property type="project" value="UniProtKB-KW"/>
</dbReference>
<dbReference type="EMBL" id="QPJT01000013">
    <property type="protein sequence ID" value="RCX15495.1"/>
    <property type="molecule type" value="Genomic_DNA"/>
</dbReference>
<dbReference type="InterPro" id="IPR005081">
    <property type="entry name" value="SpoIIGA"/>
</dbReference>
<comment type="function">
    <text evidence="1">Probable aspartic protease that is responsible for the proteolytic cleavage of the RNA polymerase sigma E factor (SigE/spoIIGB) to yield the active peptide in the mother cell during sporulation. Responds to a signal from the forespore that is triggered by the extracellular signal protein SpoIIR.</text>
</comment>
<evidence type="ECO:0000313" key="4">
    <source>
        <dbReference type="EMBL" id="RCX15495.1"/>
    </source>
</evidence>
<dbReference type="OrthoDB" id="2690199at2"/>
<keyword evidence="1 3" id="KW-0472">Membrane</keyword>
<keyword evidence="3" id="KW-0812">Transmembrane</keyword>
<sequence>MEIYVDILFLENIIMNFLILLVTAKFSKSPASSLRLLAASLIGAVYVVVLILFPGIKAYYTTTAKIVLSFLIIAVAFSPKKLSAFFKILSIFYVSTFMFAGAAFAFLYVNQSGGFVKNGIVYVFWQSKWTLLFLSIITLGIVLRVFWEVIQYRFIRDKLLVPVKIAFESKFIDMAALIDTGNSLYDPLTNTPVMVVEFKAIKEILPGDIKSIFEDAKENDLNCVTSIVSNSSWSPRFRLIPFTSLGKENGMLIGFKPDYIEVGENEEKKGVNDVIVGIYNRALSKNERYKALLNPVLAS</sequence>
<feature type="transmembrane region" description="Helical" evidence="3">
    <location>
        <begin position="6"/>
        <end position="24"/>
    </location>
</feature>
<dbReference type="GO" id="GO:0030435">
    <property type="term" value="P:sporulation resulting in formation of a cellular spore"/>
    <property type="evidence" value="ECO:0007669"/>
    <property type="project" value="UniProtKB-KW"/>
</dbReference>
<dbReference type="GO" id="GO:0030436">
    <property type="term" value="P:asexual sporulation"/>
    <property type="evidence" value="ECO:0007669"/>
    <property type="project" value="InterPro"/>
</dbReference>
<keyword evidence="1" id="KW-0645">Protease</keyword>
<keyword evidence="5" id="KW-1185">Reference proteome</keyword>
<comment type="similarity">
    <text evidence="1">Belongs to the peptidase U4 family.</text>
</comment>
<reference evidence="4 5" key="1">
    <citation type="submission" date="2018-07" db="EMBL/GenBank/DDBJ databases">
        <title>Genomic Encyclopedia of Type Strains, Phase IV (KMG-IV): sequencing the most valuable type-strain genomes for metagenomic binning, comparative biology and taxonomic classification.</title>
        <authorList>
            <person name="Goeker M."/>
        </authorList>
    </citation>
    <scope>NUCLEOTIDE SEQUENCE [LARGE SCALE GENOMIC DNA]</scope>
    <source>
        <strain evidence="4 5">DSM 27016</strain>
    </source>
</reference>
<comment type="caution">
    <text evidence="4">The sequence shown here is derived from an EMBL/GenBank/DDBJ whole genome shotgun (WGS) entry which is preliminary data.</text>
</comment>
<keyword evidence="1" id="KW-1003">Cell membrane</keyword>
<dbReference type="PIRSF" id="PIRSF018571">
    <property type="entry name" value="SpoIIGA"/>
    <property type="match status" value="1"/>
</dbReference>
<dbReference type="NCBIfam" id="TIGR02854">
    <property type="entry name" value="spore_II_GA"/>
    <property type="match status" value="1"/>
</dbReference>
<dbReference type="RefSeq" id="WP_114298145.1">
    <property type="nucleotide sequence ID" value="NZ_QPJT01000013.1"/>
</dbReference>
<keyword evidence="1" id="KW-0378">Hydrolase</keyword>
<evidence type="ECO:0000313" key="5">
    <source>
        <dbReference type="Proteomes" id="UP000253034"/>
    </source>
</evidence>
<comment type="subcellular location">
    <subcellularLocation>
        <location evidence="1">Cell membrane</location>
    </subcellularLocation>
</comment>
<dbReference type="AlphaFoldDB" id="A0A369B2C9"/>
<accession>A0A369B2C9</accession>
<feature type="transmembrane region" description="Helical" evidence="3">
    <location>
        <begin position="84"/>
        <end position="109"/>
    </location>
</feature>